<feature type="domain" description="Tc1-like transposase DDE" evidence="1">
    <location>
        <begin position="18"/>
        <end position="72"/>
    </location>
</feature>
<evidence type="ECO:0000259" key="1">
    <source>
        <dbReference type="Pfam" id="PF13358"/>
    </source>
</evidence>
<dbReference type="InterPro" id="IPR038717">
    <property type="entry name" value="Tc1-like_DDE_dom"/>
</dbReference>
<name>A0ABV8B6Y2_9BACI</name>
<dbReference type="Pfam" id="PF13358">
    <property type="entry name" value="DDE_3"/>
    <property type="match status" value="1"/>
</dbReference>
<protein>
    <submittedName>
        <fullName evidence="2">Transposase</fullName>
    </submittedName>
</protein>
<reference evidence="3" key="1">
    <citation type="journal article" date="2019" name="Int. J. Syst. Evol. Microbiol.">
        <title>The Global Catalogue of Microorganisms (GCM) 10K type strain sequencing project: providing services to taxonomists for standard genome sequencing and annotation.</title>
        <authorList>
            <consortium name="The Broad Institute Genomics Platform"/>
            <consortium name="The Broad Institute Genome Sequencing Center for Infectious Disease"/>
            <person name="Wu L."/>
            <person name="Ma J."/>
        </authorList>
    </citation>
    <scope>NUCLEOTIDE SEQUENCE [LARGE SCALE GENOMIC DNA]</scope>
    <source>
        <strain evidence="3">CCUG 61889</strain>
    </source>
</reference>
<gene>
    <name evidence="2" type="ORF">ACFOU2_17180</name>
</gene>
<comment type="caution">
    <text evidence="2">The sequence shown here is derived from an EMBL/GenBank/DDBJ whole genome shotgun (WGS) entry which is preliminary data.</text>
</comment>
<proteinExistence type="predicted"/>
<organism evidence="2 3">
    <name type="scientific">Bacillus songklensis</name>
    <dbReference type="NCBI Taxonomy" id="1069116"/>
    <lineage>
        <taxon>Bacteria</taxon>
        <taxon>Bacillati</taxon>
        <taxon>Bacillota</taxon>
        <taxon>Bacilli</taxon>
        <taxon>Bacillales</taxon>
        <taxon>Bacillaceae</taxon>
        <taxon>Bacillus</taxon>
    </lineage>
</organism>
<dbReference type="Proteomes" id="UP001595752">
    <property type="component" value="Unassembled WGS sequence"/>
</dbReference>
<evidence type="ECO:0000313" key="2">
    <source>
        <dbReference type="EMBL" id="MFC3885106.1"/>
    </source>
</evidence>
<accession>A0ABV8B6Y2</accession>
<evidence type="ECO:0000313" key="3">
    <source>
        <dbReference type="Proteomes" id="UP001595752"/>
    </source>
</evidence>
<dbReference type="EMBL" id="JBHRZT010000068">
    <property type="protein sequence ID" value="MFC3885106.1"/>
    <property type="molecule type" value="Genomic_DNA"/>
</dbReference>
<sequence length="78" mass="9061">MSTGTRHGEKNISDDLVLLYEDESHIRDDQTLRATWSVKGKQKQIPMYGHHAMVSLFSCVNIRNGEFLCIERQLENRI</sequence>
<dbReference type="RefSeq" id="WP_377917489.1">
    <property type="nucleotide sequence ID" value="NZ_JBHRZT010000068.1"/>
</dbReference>
<keyword evidence="3" id="KW-1185">Reference proteome</keyword>